<gene>
    <name evidence="2" type="ORF">Oscil6304_0433</name>
</gene>
<name>K9TBA3_9CYAN</name>
<evidence type="ECO:0008006" key="4">
    <source>
        <dbReference type="Google" id="ProtNLM"/>
    </source>
</evidence>
<reference evidence="2 3" key="1">
    <citation type="submission" date="2012-06" db="EMBL/GenBank/DDBJ databases">
        <title>Finished chromosome of genome of Oscillatoria acuminata PCC 6304.</title>
        <authorList>
            <consortium name="US DOE Joint Genome Institute"/>
            <person name="Gugger M."/>
            <person name="Coursin T."/>
            <person name="Rippka R."/>
            <person name="Tandeau De Marsac N."/>
            <person name="Huntemann M."/>
            <person name="Wei C.-L."/>
            <person name="Han J."/>
            <person name="Detter J.C."/>
            <person name="Han C."/>
            <person name="Tapia R."/>
            <person name="Davenport K."/>
            <person name="Daligault H."/>
            <person name="Erkkila T."/>
            <person name="Gu W."/>
            <person name="Munk A.C.C."/>
            <person name="Teshima H."/>
            <person name="Xu Y."/>
            <person name="Chain P."/>
            <person name="Chen A."/>
            <person name="Krypides N."/>
            <person name="Mavromatis K."/>
            <person name="Markowitz V."/>
            <person name="Szeto E."/>
            <person name="Ivanova N."/>
            <person name="Mikhailova N."/>
            <person name="Ovchinnikova G."/>
            <person name="Pagani I."/>
            <person name="Pati A."/>
            <person name="Goodwin L."/>
            <person name="Peters L."/>
            <person name="Pitluck S."/>
            <person name="Woyke T."/>
            <person name="Kerfeld C."/>
        </authorList>
    </citation>
    <scope>NUCLEOTIDE SEQUENCE [LARGE SCALE GENOMIC DNA]</scope>
    <source>
        <strain evidence="2 3">PCC 6304</strain>
    </source>
</reference>
<dbReference type="KEGG" id="oac:Oscil6304_0433"/>
<dbReference type="Proteomes" id="UP000010367">
    <property type="component" value="Chromosome"/>
</dbReference>
<keyword evidence="3" id="KW-1185">Reference proteome</keyword>
<dbReference type="InterPro" id="IPR015947">
    <property type="entry name" value="PUA-like_sf"/>
</dbReference>
<protein>
    <recommendedName>
        <fullName evidence="4">ASCH domain-containing protein</fullName>
    </recommendedName>
</protein>
<evidence type="ECO:0000313" key="2">
    <source>
        <dbReference type="EMBL" id="AFY80182.1"/>
    </source>
</evidence>
<accession>K9TBA3</accession>
<dbReference type="EMBL" id="CP003607">
    <property type="protein sequence ID" value="AFY80182.1"/>
    <property type="molecule type" value="Genomic_DNA"/>
</dbReference>
<dbReference type="RefSeq" id="WP_015146832.1">
    <property type="nucleotide sequence ID" value="NC_019693.1"/>
</dbReference>
<dbReference type="Gene3D" id="2.30.130.30">
    <property type="entry name" value="Hypothetical protein"/>
    <property type="match status" value="1"/>
</dbReference>
<evidence type="ECO:0000313" key="3">
    <source>
        <dbReference type="Proteomes" id="UP000010367"/>
    </source>
</evidence>
<evidence type="ECO:0000256" key="1">
    <source>
        <dbReference type="SAM" id="MobiDB-lite"/>
    </source>
</evidence>
<dbReference type="InParanoid" id="K9TBA3"/>
<dbReference type="SUPFAM" id="SSF88697">
    <property type="entry name" value="PUA domain-like"/>
    <property type="match status" value="1"/>
</dbReference>
<dbReference type="HOGENOM" id="CLU_567231_0_0_3"/>
<dbReference type="OrthoDB" id="359066at2"/>
<dbReference type="AlphaFoldDB" id="K9TBA3"/>
<dbReference type="eggNOG" id="ENOG50331AT">
    <property type="taxonomic scope" value="Bacteria"/>
</dbReference>
<proteinExistence type="predicted"/>
<sequence>MNNQKSINTVLEMQNAFKENGIETRKLPRSAALRVSFMGSFFRVTHAGENKGWLVGGYNEEGDPVKLSELRSLCEELSPVAIGNSESSNPEPAQGEELATDEAAEVAISSECMDENSSIDANHMAQILSNYLEHQGAKVGVNNPNRIQICFTNTGDNYLVELKRGWELLDGSIVLAMASADNSAGFSLRRAMIKEAIAEAYRRQDAIAPPSDQITGKALTLQQPWAWAITHLGKNIENRVWPTDYRGELYIHAGKGWDANGAAWIEQNFEVKVPPQNEMRGGELVAKCNLAKCQHWTKTVEQGGHPKTDYRKLWWRSSGYHWFLEDIEVLETPIPLRGKLGIFTFSVIDPKVMDPHDVDSNAWCVANAPIADDEIDDFGVPGTKIGGLTLLPTREDESVVRRRHLIKRIYALASRTGVQIDGDSGITLRDPEECPMADLEKILNQLLALPPVSDGIDWWRSHQDDDHGEPINYRPSAEMAS</sequence>
<feature type="region of interest" description="Disordered" evidence="1">
    <location>
        <begin position="460"/>
        <end position="481"/>
    </location>
</feature>
<feature type="compositionally biased region" description="Basic and acidic residues" evidence="1">
    <location>
        <begin position="460"/>
        <end position="469"/>
    </location>
</feature>
<organism evidence="2 3">
    <name type="scientific">Oscillatoria acuminata PCC 6304</name>
    <dbReference type="NCBI Taxonomy" id="56110"/>
    <lineage>
        <taxon>Bacteria</taxon>
        <taxon>Bacillati</taxon>
        <taxon>Cyanobacteriota</taxon>
        <taxon>Cyanophyceae</taxon>
        <taxon>Oscillatoriophycideae</taxon>
        <taxon>Oscillatoriales</taxon>
        <taxon>Oscillatoriaceae</taxon>
        <taxon>Oscillatoria</taxon>
    </lineage>
</organism>
<dbReference type="STRING" id="56110.Oscil6304_0433"/>